<organism evidence="1 2">
    <name type="scientific">Cyclocybe aegerita</name>
    <name type="common">Black poplar mushroom</name>
    <name type="synonym">Agrocybe aegerita</name>
    <dbReference type="NCBI Taxonomy" id="1973307"/>
    <lineage>
        <taxon>Eukaryota</taxon>
        <taxon>Fungi</taxon>
        <taxon>Dikarya</taxon>
        <taxon>Basidiomycota</taxon>
        <taxon>Agaricomycotina</taxon>
        <taxon>Agaricomycetes</taxon>
        <taxon>Agaricomycetidae</taxon>
        <taxon>Agaricales</taxon>
        <taxon>Agaricineae</taxon>
        <taxon>Bolbitiaceae</taxon>
        <taxon>Cyclocybe</taxon>
    </lineage>
</organism>
<comment type="caution">
    <text evidence="1">The sequence shown here is derived from an EMBL/GenBank/DDBJ whole genome shotgun (WGS) entry which is preliminary data.</text>
</comment>
<accession>A0A8S0VSA4</accession>
<evidence type="ECO:0000313" key="1">
    <source>
        <dbReference type="EMBL" id="CAA7266339.1"/>
    </source>
</evidence>
<name>A0A8S0VSA4_CYCAE</name>
<dbReference type="Proteomes" id="UP000467700">
    <property type="component" value="Unassembled WGS sequence"/>
</dbReference>
<dbReference type="OrthoDB" id="2995895at2759"/>
<gene>
    <name evidence="1" type="ORF">AAE3_LOCUS8663</name>
</gene>
<keyword evidence="2" id="KW-1185">Reference proteome</keyword>
<evidence type="ECO:0008006" key="3">
    <source>
        <dbReference type="Google" id="ProtNLM"/>
    </source>
</evidence>
<dbReference type="AlphaFoldDB" id="A0A8S0VSA4"/>
<dbReference type="InterPro" id="IPR032675">
    <property type="entry name" value="LRR_dom_sf"/>
</dbReference>
<sequence length="515" mass="56729">MTSQSSLLNDLLPEIFPIVASLLPLHATPSTLLSLALVNKHISTIVLPLVYSRLILKNEDDALKVIQKLLDEPELGKVVRELHILSDLSVATRNGERPFDVVRGLEKVIAAGSLPYIHTLGLELLTGWHYDDEFEPVEGFGELRREFWEALRKNCPRLRGLVLRDIADNEDDPWLEESGLLEIQDITSLTVKFKELTLNKTNGEKLVKNIASLSGSLHTLNLAPHSTDFVSASPIFALDFPVLRSLSLSLSLGTTEEAMAFLERHPTIEYLNIADPDWNAPWFTNSLPNAFLPRLKHLKAHFKDVRTLAPILHQLVSLTVYESINAQVPYLLHSVLPDGLPNLKALRIEQSPSASSKNVNNEGSLWYETADGDFKEAKVHKGSRSVVDGYIHSVARGAPNIEELSFPSYSIDVADFANIADELAGLSNLQRFYHSGMNSSLADISEEEQEAVLANVQILAEACPSLTAVVDTSSVNLPFVTARIVRDGEGKVSKVALGTGYGVLIGNDDEAFPRL</sequence>
<dbReference type="EMBL" id="CACVBS010000054">
    <property type="protein sequence ID" value="CAA7266339.1"/>
    <property type="molecule type" value="Genomic_DNA"/>
</dbReference>
<reference evidence="1 2" key="1">
    <citation type="submission" date="2020-01" db="EMBL/GenBank/DDBJ databases">
        <authorList>
            <person name="Gupta K D."/>
        </authorList>
    </citation>
    <scope>NUCLEOTIDE SEQUENCE [LARGE SCALE GENOMIC DNA]</scope>
</reference>
<proteinExistence type="predicted"/>
<dbReference type="Gene3D" id="3.80.10.10">
    <property type="entry name" value="Ribonuclease Inhibitor"/>
    <property type="match status" value="1"/>
</dbReference>
<evidence type="ECO:0000313" key="2">
    <source>
        <dbReference type="Proteomes" id="UP000467700"/>
    </source>
</evidence>
<protein>
    <recommendedName>
        <fullName evidence="3">F-box domain-containing protein</fullName>
    </recommendedName>
</protein>
<dbReference type="SUPFAM" id="SSF52047">
    <property type="entry name" value="RNI-like"/>
    <property type="match status" value="1"/>
</dbReference>